<dbReference type="Pfam" id="PF06961">
    <property type="entry name" value="DUF1294"/>
    <property type="match status" value="1"/>
</dbReference>
<keyword evidence="1" id="KW-1133">Transmembrane helix</keyword>
<organism evidence="2 5">
    <name type="scientific">Pseudoduganella plicata</name>
    <dbReference type="NCBI Taxonomy" id="321984"/>
    <lineage>
        <taxon>Bacteria</taxon>
        <taxon>Pseudomonadati</taxon>
        <taxon>Pseudomonadota</taxon>
        <taxon>Betaproteobacteria</taxon>
        <taxon>Burkholderiales</taxon>
        <taxon>Oxalobacteraceae</taxon>
        <taxon>Telluria group</taxon>
        <taxon>Pseudoduganella</taxon>
    </lineage>
</organism>
<evidence type="ECO:0000256" key="1">
    <source>
        <dbReference type="SAM" id="Phobius"/>
    </source>
</evidence>
<evidence type="ECO:0000313" key="3">
    <source>
        <dbReference type="EMBL" id="QBQ34865.1"/>
    </source>
</evidence>
<sequence>MPVPDALMNPVALLAAALACLNLATYIAYARDKSAARQGRRRTPENTLLLLGLLGGWPAAFVAQQRLRHKTAKTSFRFRFWLTAVVNLAAAAFLVLQA</sequence>
<evidence type="ECO:0000313" key="5">
    <source>
        <dbReference type="Proteomes" id="UP000619512"/>
    </source>
</evidence>
<keyword evidence="1" id="KW-0812">Transmembrane</keyword>
<dbReference type="AlphaFoldDB" id="A0A4P7BBQ0"/>
<feature type="transmembrane region" description="Helical" evidence="1">
    <location>
        <begin position="46"/>
        <end position="64"/>
    </location>
</feature>
<reference evidence="2" key="3">
    <citation type="submission" date="2022-12" db="EMBL/GenBank/DDBJ databases">
        <authorList>
            <person name="Sun Q."/>
            <person name="Kim S."/>
        </authorList>
    </citation>
    <scope>NUCLEOTIDE SEQUENCE</scope>
    <source>
        <strain evidence="2">KCTC 12344</strain>
    </source>
</reference>
<evidence type="ECO:0000313" key="2">
    <source>
        <dbReference type="EMBL" id="GGY89163.1"/>
    </source>
</evidence>
<dbReference type="GO" id="GO:0003676">
    <property type="term" value="F:nucleic acid binding"/>
    <property type="evidence" value="ECO:0007669"/>
    <property type="project" value="InterPro"/>
</dbReference>
<evidence type="ECO:0000313" key="4">
    <source>
        <dbReference type="Proteomes" id="UP000294359"/>
    </source>
</evidence>
<protein>
    <submittedName>
        <fullName evidence="3">DUF1294 domain-containing protein</fullName>
    </submittedName>
</protein>
<dbReference type="InterPro" id="IPR012156">
    <property type="entry name" value="Cold_shock_CspA"/>
</dbReference>
<dbReference type="EMBL" id="BMWW01000003">
    <property type="protein sequence ID" value="GGY89163.1"/>
    <property type="molecule type" value="Genomic_DNA"/>
</dbReference>
<feature type="transmembrane region" description="Helical" evidence="1">
    <location>
        <begin position="76"/>
        <end position="96"/>
    </location>
</feature>
<dbReference type="Proteomes" id="UP000294359">
    <property type="component" value="Chromosome"/>
</dbReference>
<reference evidence="2" key="1">
    <citation type="journal article" date="2014" name="Int. J. Syst. Evol. Microbiol.">
        <title>Complete genome sequence of Corynebacterium casei LMG S-19264T (=DSM 44701T), isolated from a smear-ripened cheese.</title>
        <authorList>
            <consortium name="US DOE Joint Genome Institute (JGI-PGF)"/>
            <person name="Walter F."/>
            <person name="Albersmeier A."/>
            <person name="Kalinowski J."/>
            <person name="Ruckert C."/>
        </authorList>
    </citation>
    <scope>NUCLEOTIDE SEQUENCE</scope>
    <source>
        <strain evidence="2">KCTC 12344</strain>
    </source>
</reference>
<keyword evidence="1" id="KW-0472">Membrane</keyword>
<name>A0A4P7BBQ0_9BURK</name>
<dbReference type="InterPro" id="IPR010718">
    <property type="entry name" value="DUF1294"/>
</dbReference>
<keyword evidence="4" id="KW-1185">Reference proteome</keyword>
<dbReference type="Proteomes" id="UP000619512">
    <property type="component" value="Unassembled WGS sequence"/>
</dbReference>
<gene>
    <name evidence="3" type="ORF">E1742_00690</name>
    <name evidence="2" type="ORF">GCM10007388_23290</name>
</gene>
<reference evidence="3 4" key="2">
    <citation type="submission" date="2019-03" db="EMBL/GenBank/DDBJ databases">
        <title>Draft Genome Sequences of Six Type Strains of the Genus Massilia.</title>
        <authorList>
            <person name="Miess H."/>
            <person name="Frediansyhah A."/>
            <person name="Gross H."/>
        </authorList>
    </citation>
    <scope>NUCLEOTIDE SEQUENCE [LARGE SCALE GENOMIC DNA]</scope>
    <source>
        <strain evidence="3 4">DSM 17505</strain>
    </source>
</reference>
<proteinExistence type="predicted"/>
<dbReference type="PIRSF" id="PIRSF002599">
    <property type="entry name" value="Cold_shock_A"/>
    <property type="match status" value="1"/>
</dbReference>
<accession>A0A4P7BBQ0</accession>
<dbReference type="EMBL" id="CP038026">
    <property type="protein sequence ID" value="QBQ34865.1"/>
    <property type="molecule type" value="Genomic_DNA"/>
</dbReference>